<dbReference type="Proteomes" id="UP001569904">
    <property type="component" value="Unassembled WGS sequence"/>
</dbReference>
<gene>
    <name evidence="2" type="ORF">SM436_12070</name>
</gene>
<comment type="caution">
    <text evidence="2">The sequence shown here is derived from an EMBL/GenBank/DDBJ whole genome shotgun (WGS) entry which is preliminary data.</text>
</comment>
<reference evidence="2 3" key="1">
    <citation type="submission" date="2023-11" db="EMBL/GenBank/DDBJ databases">
        <title>Actinomadura monticuli sp. nov., isolated from volcanic ash.</title>
        <authorList>
            <person name="Lee S.D."/>
            <person name="Yang H."/>
            <person name="Kim I.S."/>
        </authorList>
    </citation>
    <scope>NUCLEOTIDE SEQUENCE [LARGE SCALE GENOMIC DNA]</scope>
    <source>
        <strain evidence="2 3">DSM 45346</strain>
    </source>
</reference>
<dbReference type="InterPro" id="IPR049030">
    <property type="entry name" value="AI2M-like_HNH"/>
</dbReference>
<dbReference type="Pfam" id="PF21368">
    <property type="entry name" value="AI2M-like_HNH"/>
    <property type="match status" value="1"/>
</dbReference>
<feature type="domain" description="AI2M/AI1M-like HNH endonuclease" evidence="1">
    <location>
        <begin position="3"/>
        <end position="52"/>
    </location>
</feature>
<evidence type="ECO:0000259" key="1">
    <source>
        <dbReference type="Pfam" id="PF21368"/>
    </source>
</evidence>
<protein>
    <recommendedName>
        <fullName evidence="1">AI2M/AI1M-like HNH endonuclease domain-containing protein</fullName>
    </recommendedName>
</protein>
<feature type="non-terminal residue" evidence="2">
    <location>
        <position position="1"/>
    </location>
</feature>
<sequence>GRCELCDATDEIQVHHVRKLADLGRLGQSQPEWARLMAERRRKTLIVCKNCHDQIHNRNPAITQQSPESPLR</sequence>
<name>A0ABV4QUY3_9ACTN</name>
<accession>A0ABV4QUY3</accession>
<dbReference type="EMBL" id="JAXCEH010000006">
    <property type="protein sequence ID" value="MFA1554420.1"/>
    <property type="molecule type" value="Genomic_DNA"/>
</dbReference>
<organism evidence="2 3">
    <name type="scientific">Actinomadura chokoriensis</name>
    <dbReference type="NCBI Taxonomy" id="454156"/>
    <lineage>
        <taxon>Bacteria</taxon>
        <taxon>Bacillati</taxon>
        <taxon>Actinomycetota</taxon>
        <taxon>Actinomycetes</taxon>
        <taxon>Streptosporangiales</taxon>
        <taxon>Thermomonosporaceae</taxon>
        <taxon>Actinomadura</taxon>
    </lineage>
</organism>
<keyword evidence="3" id="KW-1185">Reference proteome</keyword>
<proteinExistence type="predicted"/>
<evidence type="ECO:0000313" key="2">
    <source>
        <dbReference type="EMBL" id="MFA1554420.1"/>
    </source>
</evidence>
<evidence type="ECO:0000313" key="3">
    <source>
        <dbReference type="Proteomes" id="UP001569904"/>
    </source>
</evidence>